<dbReference type="GO" id="GO:0030151">
    <property type="term" value="F:molybdenum ion binding"/>
    <property type="evidence" value="ECO:0007669"/>
    <property type="project" value="InterPro"/>
</dbReference>
<dbReference type="GO" id="GO:0030170">
    <property type="term" value="F:pyridoxal phosphate binding"/>
    <property type="evidence" value="ECO:0007669"/>
    <property type="project" value="InterPro"/>
</dbReference>
<sequence length="293" mass="32070">MPVIVPDRRYPEPVQLKSLHRHPLKSGRIEDLDAATVDPWGLAGDRRWMVVDAEGTFLTAREERRLLAIDARLTEAGIRLSVPGRPAIDVPDPDPARQVPVRIWSSLITAAEATTAAGWLTETLGREVRLVHLDDPTRRAVNPARSEPEDRVSLADGYPLLVTTQTSLAALNRAIEEDGGDPVPMSRFRPNLVIDGDEPWSEDDWRRIRVGDATFRAVKGCARCVITTLEPQDSGEVARGKEPIRTLARIRRFSGAVWFGVNLIPDVAGVTVRIGDEVEVLEAAEPGGGPLGA</sequence>
<organism evidence="2 3">
    <name type="scientific">Aeromicrobium senzhongii</name>
    <dbReference type="NCBI Taxonomy" id="2663859"/>
    <lineage>
        <taxon>Bacteria</taxon>
        <taxon>Bacillati</taxon>
        <taxon>Actinomycetota</taxon>
        <taxon>Actinomycetes</taxon>
        <taxon>Propionibacteriales</taxon>
        <taxon>Nocardioidaceae</taxon>
        <taxon>Aeromicrobium</taxon>
    </lineage>
</organism>
<name>A0A8I0K1G8_9ACTN</name>
<feature type="domain" description="MOSC" evidence="1">
    <location>
        <begin position="128"/>
        <end position="281"/>
    </location>
</feature>
<comment type="caution">
    <text evidence="2">The sequence shown here is derived from an EMBL/GenBank/DDBJ whole genome shotgun (WGS) entry which is preliminary data.</text>
</comment>
<dbReference type="SUPFAM" id="SSF50800">
    <property type="entry name" value="PK beta-barrel domain-like"/>
    <property type="match status" value="1"/>
</dbReference>
<dbReference type="AlphaFoldDB" id="A0A8I0K1G8"/>
<proteinExistence type="predicted"/>
<dbReference type="GO" id="GO:0003824">
    <property type="term" value="F:catalytic activity"/>
    <property type="evidence" value="ECO:0007669"/>
    <property type="project" value="InterPro"/>
</dbReference>
<evidence type="ECO:0000313" key="2">
    <source>
        <dbReference type="EMBL" id="MBC9226883.1"/>
    </source>
</evidence>
<dbReference type="PANTHER" id="PTHR14237:SF19">
    <property type="entry name" value="MITOCHONDRIAL AMIDOXIME REDUCING COMPONENT 1"/>
    <property type="match status" value="1"/>
</dbReference>
<evidence type="ECO:0000259" key="1">
    <source>
        <dbReference type="PROSITE" id="PS51340"/>
    </source>
</evidence>
<dbReference type="InterPro" id="IPR011037">
    <property type="entry name" value="Pyrv_Knase-like_insert_dom_sf"/>
</dbReference>
<evidence type="ECO:0000313" key="3">
    <source>
        <dbReference type="Proteomes" id="UP000620591"/>
    </source>
</evidence>
<gene>
    <name evidence="2" type="ORF">IBG24_11185</name>
</gene>
<dbReference type="PANTHER" id="PTHR14237">
    <property type="entry name" value="MOLYBDOPTERIN COFACTOR SULFURASE MOSC"/>
    <property type="match status" value="1"/>
</dbReference>
<dbReference type="Pfam" id="PF03476">
    <property type="entry name" value="MOSC_N"/>
    <property type="match status" value="1"/>
</dbReference>
<accession>A0A8I0K1G8</accession>
<dbReference type="EMBL" id="JACTVM010000003">
    <property type="protein sequence ID" value="MBC9226883.1"/>
    <property type="molecule type" value="Genomic_DNA"/>
</dbReference>
<dbReference type="SUPFAM" id="SSF141673">
    <property type="entry name" value="MOSC N-terminal domain-like"/>
    <property type="match status" value="1"/>
</dbReference>
<protein>
    <submittedName>
        <fullName evidence="2">MOSC domain-containing protein</fullName>
    </submittedName>
</protein>
<dbReference type="PROSITE" id="PS51340">
    <property type="entry name" value="MOSC"/>
    <property type="match status" value="1"/>
</dbReference>
<dbReference type="InterPro" id="IPR005302">
    <property type="entry name" value="MoCF_Sase_C"/>
</dbReference>
<dbReference type="Pfam" id="PF03473">
    <property type="entry name" value="MOSC"/>
    <property type="match status" value="1"/>
</dbReference>
<dbReference type="Proteomes" id="UP000620591">
    <property type="component" value="Unassembled WGS sequence"/>
</dbReference>
<dbReference type="InterPro" id="IPR005303">
    <property type="entry name" value="MOCOS_middle"/>
</dbReference>
<reference evidence="2" key="1">
    <citation type="submission" date="2020-09" db="EMBL/GenBank/DDBJ databases">
        <title>Novel species in genus Aeromicrobium.</title>
        <authorList>
            <person name="Zhang G."/>
        </authorList>
    </citation>
    <scope>NUCLEOTIDE SEQUENCE</scope>
    <source>
        <strain evidence="2">Zg-636</strain>
    </source>
</reference>